<comment type="caution">
    <text evidence="1">The sequence shown here is derived from an EMBL/GenBank/DDBJ whole genome shotgun (WGS) entry which is preliminary data.</text>
</comment>
<dbReference type="EMBL" id="CM042063">
    <property type="protein sequence ID" value="KAI3667513.1"/>
    <property type="molecule type" value="Genomic_DNA"/>
</dbReference>
<dbReference type="Proteomes" id="UP001055879">
    <property type="component" value="Linkage Group LG17"/>
</dbReference>
<reference evidence="2" key="1">
    <citation type="journal article" date="2022" name="Mol. Ecol. Resour.">
        <title>The genomes of chicory, endive, great burdock and yacon provide insights into Asteraceae palaeo-polyploidization history and plant inulin production.</title>
        <authorList>
            <person name="Fan W."/>
            <person name="Wang S."/>
            <person name="Wang H."/>
            <person name="Wang A."/>
            <person name="Jiang F."/>
            <person name="Liu H."/>
            <person name="Zhao H."/>
            <person name="Xu D."/>
            <person name="Zhang Y."/>
        </authorList>
    </citation>
    <scope>NUCLEOTIDE SEQUENCE [LARGE SCALE GENOMIC DNA]</scope>
    <source>
        <strain evidence="2">cv. Niubang</strain>
    </source>
</reference>
<reference evidence="1 2" key="2">
    <citation type="journal article" date="2022" name="Mol. Ecol. Resour.">
        <title>The genomes of chicory, endive, great burdock and yacon provide insights into Asteraceae paleo-polyploidization history and plant inulin production.</title>
        <authorList>
            <person name="Fan W."/>
            <person name="Wang S."/>
            <person name="Wang H."/>
            <person name="Wang A."/>
            <person name="Jiang F."/>
            <person name="Liu H."/>
            <person name="Zhao H."/>
            <person name="Xu D."/>
            <person name="Zhang Y."/>
        </authorList>
    </citation>
    <scope>NUCLEOTIDE SEQUENCE [LARGE SCALE GENOMIC DNA]</scope>
    <source>
        <strain evidence="2">cv. Niubang</strain>
    </source>
</reference>
<evidence type="ECO:0000313" key="2">
    <source>
        <dbReference type="Proteomes" id="UP001055879"/>
    </source>
</evidence>
<evidence type="ECO:0000313" key="1">
    <source>
        <dbReference type="EMBL" id="KAI3667513.1"/>
    </source>
</evidence>
<accession>A0ACB8XI14</accession>
<name>A0ACB8XI14_ARCLA</name>
<proteinExistence type="predicted"/>
<sequence>MKGSFWKSTMEIVQPVLFMEIDEGKLLKIDENRPWKSMEIVLGNPWKSMEIKSSNQFCSWKSSMEIDEGKLLEIDGDYGDDGDEGKLLEMVIMEMKGSFWRW</sequence>
<keyword evidence="2" id="KW-1185">Reference proteome</keyword>
<protein>
    <submittedName>
        <fullName evidence="1">Uncharacterized protein</fullName>
    </submittedName>
</protein>
<organism evidence="1 2">
    <name type="scientific">Arctium lappa</name>
    <name type="common">Greater burdock</name>
    <name type="synonym">Lappa major</name>
    <dbReference type="NCBI Taxonomy" id="4217"/>
    <lineage>
        <taxon>Eukaryota</taxon>
        <taxon>Viridiplantae</taxon>
        <taxon>Streptophyta</taxon>
        <taxon>Embryophyta</taxon>
        <taxon>Tracheophyta</taxon>
        <taxon>Spermatophyta</taxon>
        <taxon>Magnoliopsida</taxon>
        <taxon>eudicotyledons</taxon>
        <taxon>Gunneridae</taxon>
        <taxon>Pentapetalae</taxon>
        <taxon>asterids</taxon>
        <taxon>campanulids</taxon>
        <taxon>Asterales</taxon>
        <taxon>Asteraceae</taxon>
        <taxon>Carduoideae</taxon>
        <taxon>Cardueae</taxon>
        <taxon>Arctiinae</taxon>
        <taxon>Arctium</taxon>
    </lineage>
</organism>
<gene>
    <name evidence="1" type="ORF">L6452_42578</name>
</gene>